<evidence type="ECO:0000313" key="2">
    <source>
        <dbReference type="Proteomes" id="UP000383932"/>
    </source>
</evidence>
<dbReference type="InterPro" id="IPR040521">
    <property type="entry name" value="KDZ"/>
</dbReference>
<dbReference type="AlphaFoldDB" id="A0A5N5Q7R8"/>
<comment type="caution">
    <text evidence="1">The sequence shown here is derived from an EMBL/GenBank/DDBJ whole genome shotgun (WGS) entry which is preliminary data.</text>
</comment>
<reference evidence="1 2" key="1">
    <citation type="journal article" date="2019" name="Fungal Biol. Biotechnol.">
        <title>Draft genome sequence of fastidious pathogen Ceratobasidium theobromae, which causes vascular-streak dieback in Theobroma cacao.</title>
        <authorList>
            <person name="Ali S.S."/>
            <person name="Asman A."/>
            <person name="Shao J."/>
            <person name="Firmansyah A.P."/>
            <person name="Susilo A.W."/>
            <person name="Rosmana A."/>
            <person name="McMahon P."/>
            <person name="Junaid M."/>
            <person name="Guest D."/>
            <person name="Kheng T.Y."/>
            <person name="Meinhardt L.W."/>
            <person name="Bailey B.A."/>
        </authorList>
    </citation>
    <scope>NUCLEOTIDE SEQUENCE [LARGE SCALE GENOMIC DNA]</scope>
    <source>
        <strain evidence="1 2">CT2</strain>
    </source>
</reference>
<gene>
    <name evidence="1" type="ORF">CTheo_8845</name>
</gene>
<protein>
    <submittedName>
        <fullName evidence="1">Uncharacterized protein</fullName>
    </submittedName>
</protein>
<accession>A0A5N5Q7R8</accession>
<organism evidence="1 2">
    <name type="scientific">Ceratobasidium theobromae</name>
    <dbReference type="NCBI Taxonomy" id="1582974"/>
    <lineage>
        <taxon>Eukaryota</taxon>
        <taxon>Fungi</taxon>
        <taxon>Dikarya</taxon>
        <taxon>Basidiomycota</taxon>
        <taxon>Agaricomycotina</taxon>
        <taxon>Agaricomycetes</taxon>
        <taxon>Cantharellales</taxon>
        <taxon>Ceratobasidiaceae</taxon>
        <taxon>Ceratobasidium</taxon>
    </lineage>
</organism>
<dbReference type="EMBL" id="SSOP01000842">
    <property type="protein sequence ID" value="KAB5587714.1"/>
    <property type="molecule type" value="Genomic_DNA"/>
</dbReference>
<dbReference type="OrthoDB" id="3214502at2759"/>
<keyword evidence="2" id="KW-1185">Reference proteome</keyword>
<dbReference type="Proteomes" id="UP000383932">
    <property type="component" value="Unassembled WGS sequence"/>
</dbReference>
<name>A0A5N5Q7R8_9AGAM</name>
<evidence type="ECO:0000313" key="1">
    <source>
        <dbReference type="EMBL" id="KAB5587714.1"/>
    </source>
</evidence>
<sequence>MAMQCVACPHPGVNFDASQVGEDEKWLFVYWFSYDGNFQNPQKAKKVDTDNISFTDGLMYYVSQKEHKDWVSLDTNKQQNSSGKRPDCDNHKAAADLFVKYVGLDVSGVGAATCTQHSTFIPRGFVDFFQGEK</sequence>
<dbReference type="Pfam" id="PF18758">
    <property type="entry name" value="KDZ"/>
    <property type="match status" value="1"/>
</dbReference>
<proteinExistence type="predicted"/>